<proteinExistence type="predicted"/>
<accession>A0A0F8W0Z2</accession>
<sequence length="112" mass="12826">MKIVLATNIRVPGLHRWPDAPFPVNYLAHRHRHLFHIEACKDVKDADREIEFILFQNELRRFIAQAFLLLPCGTYDFDTLSCEQLAIRLIENLGLSQCTVSEDGENGATVFA</sequence>
<comment type="caution">
    <text evidence="1">The sequence shown here is derived from an EMBL/GenBank/DDBJ whole genome shotgun (WGS) entry which is preliminary data.</text>
</comment>
<name>A0A0F8W0Z2_9ZZZZ</name>
<reference evidence="1" key="1">
    <citation type="journal article" date="2015" name="Nature">
        <title>Complex archaea that bridge the gap between prokaryotes and eukaryotes.</title>
        <authorList>
            <person name="Spang A."/>
            <person name="Saw J.H."/>
            <person name="Jorgensen S.L."/>
            <person name="Zaremba-Niedzwiedzka K."/>
            <person name="Martijn J."/>
            <person name="Lind A.E."/>
            <person name="van Eijk R."/>
            <person name="Schleper C."/>
            <person name="Guy L."/>
            <person name="Ettema T.J."/>
        </authorList>
    </citation>
    <scope>NUCLEOTIDE SEQUENCE</scope>
</reference>
<dbReference type="EMBL" id="LAZR01068095">
    <property type="protein sequence ID" value="KKK50288.1"/>
    <property type="molecule type" value="Genomic_DNA"/>
</dbReference>
<evidence type="ECO:0000313" key="1">
    <source>
        <dbReference type="EMBL" id="KKK50288.1"/>
    </source>
</evidence>
<dbReference type="AlphaFoldDB" id="A0A0F8W0Z2"/>
<gene>
    <name evidence="1" type="ORF">LCGC14_3126520</name>
</gene>
<organism evidence="1">
    <name type="scientific">marine sediment metagenome</name>
    <dbReference type="NCBI Taxonomy" id="412755"/>
    <lineage>
        <taxon>unclassified sequences</taxon>
        <taxon>metagenomes</taxon>
        <taxon>ecological metagenomes</taxon>
    </lineage>
</organism>
<protein>
    <submittedName>
        <fullName evidence="1">Uncharacterized protein</fullName>
    </submittedName>
</protein>